<comment type="caution">
    <text evidence="3">The sequence shown here is derived from an EMBL/GenBank/DDBJ whole genome shotgun (WGS) entry which is preliminary data.</text>
</comment>
<dbReference type="PROSITE" id="PS50020">
    <property type="entry name" value="WW_DOMAIN_2"/>
    <property type="match status" value="1"/>
</dbReference>
<evidence type="ECO:0000313" key="4">
    <source>
        <dbReference type="Proteomes" id="UP001165065"/>
    </source>
</evidence>
<accession>A0A9W7GHE9</accession>
<reference evidence="4" key="1">
    <citation type="journal article" date="2023" name="Commun. Biol.">
        <title>Genome analysis of Parmales, the sister group of diatoms, reveals the evolutionary specialization of diatoms from phago-mixotrophs to photoautotrophs.</title>
        <authorList>
            <person name="Ban H."/>
            <person name="Sato S."/>
            <person name="Yoshikawa S."/>
            <person name="Yamada K."/>
            <person name="Nakamura Y."/>
            <person name="Ichinomiya M."/>
            <person name="Sato N."/>
            <person name="Blanc-Mathieu R."/>
            <person name="Endo H."/>
            <person name="Kuwata A."/>
            <person name="Ogata H."/>
        </authorList>
    </citation>
    <scope>NUCLEOTIDE SEQUENCE [LARGE SCALE GENOMIC DNA]</scope>
</reference>
<dbReference type="PROSITE" id="PS01159">
    <property type="entry name" value="WW_DOMAIN_1"/>
    <property type="match status" value="1"/>
</dbReference>
<name>A0A9W7GHE9_9STRA</name>
<feature type="domain" description="WW" evidence="2">
    <location>
        <begin position="63"/>
        <end position="91"/>
    </location>
</feature>
<protein>
    <recommendedName>
        <fullName evidence="2">WW domain-containing protein</fullName>
    </recommendedName>
</protein>
<evidence type="ECO:0000259" key="2">
    <source>
        <dbReference type="PROSITE" id="PS50020"/>
    </source>
</evidence>
<sequence>MQPDSLGVGNLCDAWHEDGYYRALIRRVSRAPGGNKYGVEFPGYDGVYDLPATLVREKREVQGWMELKTETGGIFFMNETTGETRWKVPEAPMGGIVEEKQKKTTGLVNRMRDTVAQEKRETMTKSQRIDWKTRDHKKNHKRDHKHHNIIGVQLQGGPKTSLKAVGNNNNDNNDINNNKTFPTINHIKAS</sequence>
<organism evidence="3 4">
    <name type="scientific">Triparma columacea</name>
    <dbReference type="NCBI Taxonomy" id="722753"/>
    <lineage>
        <taxon>Eukaryota</taxon>
        <taxon>Sar</taxon>
        <taxon>Stramenopiles</taxon>
        <taxon>Ochrophyta</taxon>
        <taxon>Bolidophyceae</taxon>
        <taxon>Parmales</taxon>
        <taxon>Triparmaceae</taxon>
        <taxon>Triparma</taxon>
    </lineage>
</organism>
<dbReference type="InterPro" id="IPR001202">
    <property type="entry name" value="WW_dom"/>
</dbReference>
<feature type="compositionally biased region" description="Low complexity" evidence="1">
    <location>
        <begin position="167"/>
        <end position="178"/>
    </location>
</feature>
<keyword evidence="4" id="KW-1185">Reference proteome</keyword>
<dbReference type="AlphaFoldDB" id="A0A9W7GHE9"/>
<dbReference type="EMBL" id="BRYA01000265">
    <property type="protein sequence ID" value="GMI45809.1"/>
    <property type="molecule type" value="Genomic_DNA"/>
</dbReference>
<evidence type="ECO:0000256" key="1">
    <source>
        <dbReference type="SAM" id="MobiDB-lite"/>
    </source>
</evidence>
<dbReference type="SUPFAM" id="SSF51045">
    <property type="entry name" value="WW domain"/>
    <property type="match status" value="1"/>
</dbReference>
<gene>
    <name evidence="3" type="ORF">TrCOL_g10953</name>
</gene>
<dbReference type="InterPro" id="IPR036020">
    <property type="entry name" value="WW_dom_sf"/>
</dbReference>
<proteinExistence type="predicted"/>
<evidence type="ECO:0000313" key="3">
    <source>
        <dbReference type="EMBL" id="GMI45809.1"/>
    </source>
</evidence>
<dbReference type="Proteomes" id="UP001165065">
    <property type="component" value="Unassembled WGS sequence"/>
</dbReference>
<dbReference type="Gene3D" id="2.20.70.10">
    <property type="match status" value="1"/>
</dbReference>
<feature type="region of interest" description="Disordered" evidence="1">
    <location>
        <begin position="153"/>
        <end position="180"/>
    </location>
</feature>